<organism evidence="1 2">
    <name type="scientific">Blastomyces gilchristii (strain SLH14081)</name>
    <name type="common">Blastomyces dermatitidis</name>
    <dbReference type="NCBI Taxonomy" id="559298"/>
    <lineage>
        <taxon>Eukaryota</taxon>
        <taxon>Fungi</taxon>
        <taxon>Dikarya</taxon>
        <taxon>Ascomycota</taxon>
        <taxon>Pezizomycotina</taxon>
        <taxon>Eurotiomycetes</taxon>
        <taxon>Eurotiomycetidae</taxon>
        <taxon>Onygenales</taxon>
        <taxon>Ajellomycetaceae</taxon>
        <taxon>Blastomyces</taxon>
    </lineage>
</organism>
<protein>
    <submittedName>
        <fullName evidence="1">Uncharacterized protein</fullName>
    </submittedName>
</protein>
<dbReference type="OrthoDB" id="4190090at2759"/>
<reference evidence="2" key="1">
    <citation type="journal article" date="2015" name="PLoS Genet.">
        <title>The dynamic genome and transcriptome of the human fungal pathogen Blastomyces and close relative Emmonsia.</title>
        <authorList>
            <person name="Munoz J.F."/>
            <person name="Gauthier G.M."/>
            <person name="Desjardins C.A."/>
            <person name="Gallo J.E."/>
            <person name="Holder J."/>
            <person name="Sullivan T.D."/>
            <person name="Marty A.J."/>
            <person name="Carmen J.C."/>
            <person name="Chen Z."/>
            <person name="Ding L."/>
            <person name="Gujja S."/>
            <person name="Magrini V."/>
            <person name="Misas E."/>
            <person name="Mitreva M."/>
            <person name="Priest M."/>
            <person name="Saif S."/>
            <person name="Whiston E.A."/>
            <person name="Young S."/>
            <person name="Zeng Q."/>
            <person name="Goldman W.E."/>
            <person name="Mardis E.R."/>
            <person name="Taylor J.W."/>
            <person name="McEwen J.G."/>
            <person name="Clay O.K."/>
            <person name="Klein B.S."/>
            <person name="Cuomo C.A."/>
        </authorList>
    </citation>
    <scope>NUCLEOTIDE SEQUENCE [LARGE SCALE GENOMIC DNA]</scope>
    <source>
        <strain evidence="2">SLH14081</strain>
    </source>
</reference>
<sequence>MALVFAAGIWTGLRVQRRASQDHEEEYQGVHGGLFSSSSFSLIMESFYDELLQTRQDIEKSIAKLREPLQHLEDSKASDDIRKYLQDFSAAFCELSSLFEKVASFTSLAVRIAEDCELKEWTWHTTAFWEDYGHIQQIKLTYSLCNASEGDQLRRGLEHLQIQMRGLHAVCEENKEQLEEDLK</sequence>
<dbReference type="Proteomes" id="UP000002038">
    <property type="component" value="Unassembled WGS sequence"/>
</dbReference>
<dbReference type="KEGG" id="bgh:BDBG_03389"/>
<dbReference type="GeneID" id="8505541"/>
<keyword evidence="2" id="KW-1185">Reference proteome</keyword>
<evidence type="ECO:0000313" key="2">
    <source>
        <dbReference type="Proteomes" id="UP000002038"/>
    </source>
</evidence>
<dbReference type="EMBL" id="GG657452">
    <property type="protein sequence ID" value="OAT07318.1"/>
    <property type="molecule type" value="Genomic_DNA"/>
</dbReference>
<evidence type="ECO:0000313" key="1">
    <source>
        <dbReference type="EMBL" id="OAT07318.1"/>
    </source>
</evidence>
<gene>
    <name evidence="1" type="ORF">BDBG_03389</name>
</gene>
<name>A0A179UJB7_BLAGS</name>
<accession>A0A179UJB7</accession>
<proteinExistence type="predicted"/>
<dbReference type="AlphaFoldDB" id="A0A179UJB7"/>
<dbReference type="RefSeq" id="XP_002626225.2">
    <property type="nucleotide sequence ID" value="XM_002626179.2"/>
</dbReference>
<dbReference type="VEuPathDB" id="FungiDB:BDBG_03389"/>